<name>A0ABN9BCR4_9NEOB</name>
<gene>
    <name evidence="1" type="ORF">SPARVUS_LOCUS2645161</name>
</gene>
<evidence type="ECO:0000313" key="2">
    <source>
        <dbReference type="Proteomes" id="UP001162483"/>
    </source>
</evidence>
<sequence length="72" mass="8384">NQQPGSQHCSFKRGRPLCIRDRVRATETILGDREALLRDTELLMRATESLLRAKETLVRATELLLRDRQNCY</sequence>
<feature type="non-terminal residue" evidence="1">
    <location>
        <position position="1"/>
    </location>
</feature>
<protein>
    <submittedName>
        <fullName evidence="1">Uncharacterized protein</fullName>
    </submittedName>
</protein>
<reference evidence="1" key="1">
    <citation type="submission" date="2023-05" db="EMBL/GenBank/DDBJ databases">
        <authorList>
            <person name="Stuckert A."/>
        </authorList>
    </citation>
    <scope>NUCLEOTIDE SEQUENCE</scope>
</reference>
<dbReference type="Proteomes" id="UP001162483">
    <property type="component" value="Unassembled WGS sequence"/>
</dbReference>
<proteinExistence type="predicted"/>
<keyword evidence="2" id="KW-1185">Reference proteome</keyword>
<accession>A0ABN9BCR4</accession>
<dbReference type="EMBL" id="CATNWA010003435">
    <property type="protein sequence ID" value="CAI9545381.1"/>
    <property type="molecule type" value="Genomic_DNA"/>
</dbReference>
<comment type="caution">
    <text evidence="1">The sequence shown here is derived from an EMBL/GenBank/DDBJ whole genome shotgun (WGS) entry which is preliminary data.</text>
</comment>
<organism evidence="1 2">
    <name type="scientific">Staurois parvus</name>
    <dbReference type="NCBI Taxonomy" id="386267"/>
    <lineage>
        <taxon>Eukaryota</taxon>
        <taxon>Metazoa</taxon>
        <taxon>Chordata</taxon>
        <taxon>Craniata</taxon>
        <taxon>Vertebrata</taxon>
        <taxon>Euteleostomi</taxon>
        <taxon>Amphibia</taxon>
        <taxon>Batrachia</taxon>
        <taxon>Anura</taxon>
        <taxon>Neobatrachia</taxon>
        <taxon>Ranoidea</taxon>
        <taxon>Ranidae</taxon>
        <taxon>Staurois</taxon>
    </lineage>
</organism>
<evidence type="ECO:0000313" key="1">
    <source>
        <dbReference type="EMBL" id="CAI9545381.1"/>
    </source>
</evidence>